<evidence type="ECO:0000256" key="5">
    <source>
        <dbReference type="ARBA" id="ARBA00022837"/>
    </source>
</evidence>
<dbReference type="Pfam" id="PF13405">
    <property type="entry name" value="EF-hand_6"/>
    <property type="match status" value="1"/>
</dbReference>
<keyword evidence="4" id="KW-0677">Repeat</keyword>
<dbReference type="PRINTS" id="PR00450">
    <property type="entry name" value="RECOVERIN"/>
</dbReference>
<dbReference type="InterPro" id="IPR002048">
    <property type="entry name" value="EF_hand_dom"/>
</dbReference>
<protein>
    <recommendedName>
        <fullName evidence="7">Calcium-binding protein NCS-1</fullName>
    </recommendedName>
</protein>
<dbReference type="PROSITE" id="PS00018">
    <property type="entry name" value="EF_HAND_1"/>
    <property type="match status" value="3"/>
</dbReference>
<dbReference type="GO" id="GO:0016020">
    <property type="term" value="C:membrane"/>
    <property type="evidence" value="ECO:0007669"/>
    <property type="project" value="TreeGrafter"/>
</dbReference>
<dbReference type="GO" id="GO:0003676">
    <property type="term" value="F:nucleic acid binding"/>
    <property type="evidence" value="ECO:0007669"/>
    <property type="project" value="InterPro"/>
</dbReference>
<dbReference type="GO" id="GO:0005829">
    <property type="term" value="C:cytosol"/>
    <property type="evidence" value="ECO:0007669"/>
    <property type="project" value="TreeGrafter"/>
</dbReference>
<dbReference type="Pfam" id="PF13499">
    <property type="entry name" value="EF-hand_7"/>
    <property type="match status" value="1"/>
</dbReference>
<evidence type="ECO:0000256" key="2">
    <source>
        <dbReference type="ARBA" id="ARBA00022707"/>
    </source>
</evidence>
<feature type="compositionally biased region" description="Polar residues" evidence="9">
    <location>
        <begin position="628"/>
        <end position="646"/>
    </location>
</feature>
<keyword evidence="6" id="KW-0449">Lipoprotein</keyword>
<dbReference type="Proteomes" id="UP000716291">
    <property type="component" value="Unassembled WGS sequence"/>
</dbReference>
<dbReference type="EMBL" id="JAANQT010000370">
    <property type="protein sequence ID" value="KAG1311613.1"/>
    <property type="molecule type" value="Genomic_DNA"/>
</dbReference>
<dbReference type="InterPro" id="IPR018247">
    <property type="entry name" value="EF_Hand_1_Ca_BS"/>
</dbReference>
<dbReference type="InterPro" id="IPR011992">
    <property type="entry name" value="EF-hand-dom_pair"/>
</dbReference>
<feature type="domain" description="CCHC-type" evidence="10">
    <location>
        <begin position="501"/>
        <end position="516"/>
    </location>
</feature>
<evidence type="ECO:0000256" key="8">
    <source>
        <dbReference type="PROSITE-ProRule" id="PRU00047"/>
    </source>
</evidence>
<evidence type="ECO:0000259" key="10">
    <source>
        <dbReference type="PROSITE" id="PS50158"/>
    </source>
</evidence>
<evidence type="ECO:0000256" key="4">
    <source>
        <dbReference type="ARBA" id="ARBA00022737"/>
    </source>
</evidence>
<proteinExistence type="inferred from homology"/>
<keyword evidence="8" id="KW-0863">Zinc-finger</keyword>
<dbReference type="Pfam" id="PF00098">
    <property type="entry name" value="zf-CCHC"/>
    <property type="match status" value="1"/>
</dbReference>
<dbReference type="PROSITE" id="PS50222">
    <property type="entry name" value="EF_HAND_2"/>
    <property type="match status" value="3"/>
</dbReference>
<keyword evidence="8" id="KW-0862">Zinc</keyword>
<evidence type="ECO:0000313" key="13">
    <source>
        <dbReference type="Proteomes" id="UP000716291"/>
    </source>
</evidence>
<dbReference type="AlphaFoldDB" id="A0A9P7BU76"/>
<dbReference type="InterPro" id="IPR028846">
    <property type="entry name" value="Recoverin"/>
</dbReference>
<gene>
    <name evidence="12" type="ORF">G6F64_003679</name>
</gene>
<dbReference type="SMART" id="SM00054">
    <property type="entry name" value="EFh"/>
    <property type="match status" value="3"/>
</dbReference>
<reference evidence="12" key="1">
    <citation type="journal article" date="2020" name="Microb. Genom.">
        <title>Genetic diversity of clinical and environmental Mucorales isolates obtained from an investigation of mucormycosis cases among solid organ transplant recipients.</title>
        <authorList>
            <person name="Nguyen M.H."/>
            <person name="Kaul D."/>
            <person name="Muto C."/>
            <person name="Cheng S.J."/>
            <person name="Richter R.A."/>
            <person name="Bruno V.M."/>
            <person name="Liu G."/>
            <person name="Beyhan S."/>
            <person name="Sundermann A.J."/>
            <person name="Mounaud S."/>
            <person name="Pasculle A.W."/>
            <person name="Nierman W.C."/>
            <person name="Driscoll E."/>
            <person name="Cumbie R."/>
            <person name="Clancy C.J."/>
            <person name="Dupont C.L."/>
        </authorList>
    </citation>
    <scope>NUCLEOTIDE SEQUENCE</scope>
    <source>
        <strain evidence="12">GL11</strain>
    </source>
</reference>
<dbReference type="CDD" id="cd00051">
    <property type="entry name" value="EFh"/>
    <property type="match status" value="2"/>
</dbReference>
<organism evidence="12 13">
    <name type="scientific">Rhizopus oryzae</name>
    <name type="common">Mucormycosis agent</name>
    <name type="synonym">Rhizopus arrhizus var. delemar</name>
    <dbReference type="NCBI Taxonomy" id="64495"/>
    <lineage>
        <taxon>Eukaryota</taxon>
        <taxon>Fungi</taxon>
        <taxon>Fungi incertae sedis</taxon>
        <taxon>Mucoromycota</taxon>
        <taxon>Mucoromycotina</taxon>
        <taxon>Mucoromycetes</taxon>
        <taxon>Mucorales</taxon>
        <taxon>Mucorineae</taxon>
        <taxon>Rhizopodaceae</taxon>
        <taxon>Rhizopus</taxon>
    </lineage>
</organism>
<evidence type="ECO:0000256" key="6">
    <source>
        <dbReference type="ARBA" id="ARBA00023288"/>
    </source>
</evidence>
<feature type="domain" description="EF-hand" evidence="11">
    <location>
        <begin position="60"/>
        <end position="95"/>
    </location>
</feature>
<sequence>MGNAKSKLSPEQLSELQKATYFEKKELQQWYKGFIKDCPSGQLDKPEFQKIYKQFFPFGDPSRFADYVFNVFDGDRNGFIDFKEFICALSVTSRGRVDEKLYWAFQLYDIDNDGYITQDEMLHIVDAIYKMVGSMVKLPPDEDTPEKRVKKIFDLMDNDKDGRLSMEEFKEGSKKDPTILQALNLYDGMKIELGEIMALPAKKILVPNKAIVGLKPQNFHQSKQSWVNVLMKGSVSSSYNSSTQARASSNTTLDSNENRTFETVPDTRPFLKGTTVGSLFLNITAVDNHSLFIKELFDVCDGRKHLWGVEERLKKDLQSIYVEITVSPEMHETIRTTGVDLPSFPSVFIGYPSISPDVEILKISLSGLPREYGRETGGLEQLKQDTTSNLQRYGTVVDCGLAWSVAGTFGGKGYVYLETISKKSQGDNSTNDGRPASTVPHVLNWQYMAAACHLGASEKSDISNEAVVYATWNSMKAYCRYCHSQDHVIVDCEDKKKATICFHCNGFGHIARDCPRKNRSSSGAPNTTHKRARKVPSSPLPASNSVPETVPGEVSAMPSSSSSVPLAKPMVKDFLPTTILSPSEVPTNERPVATESTSAPAHTAEGPSSAIEMTKAVSKYAPGGPQTRAKSTASSGVEPTDLTKSTPGKIKICKHCGLEGHVKTTHRSCLQNPKLIEALAGTASASHHDGMDVDAQTPEETDQSSADPASSQPTTEITATGEDVPMSDLQQEKSHLLLSSQ</sequence>
<evidence type="ECO:0000256" key="7">
    <source>
        <dbReference type="ARBA" id="ARBA00071944"/>
    </source>
</evidence>
<feature type="compositionally biased region" description="Polar residues" evidence="9">
    <location>
        <begin position="703"/>
        <end position="718"/>
    </location>
</feature>
<feature type="domain" description="EF-hand" evidence="11">
    <location>
        <begin position="96"/>
        <end position="131"/>
    </location>
</feature>
<dbReference type="SUPFAM" id="SSF47473">
    <property type="entry name" value="EF-hand"/>
    <property type="match status" value="1"/>
</dbReference>
<dbReference type="FunFam" id="1.10.238.10:FF:000009">
    <property type="entry name" value="Visinin-like protein 1"/>
    <property type="match status" value="1"/>
</dbReference>
<feature type="compositionally biased region" description="Polar residues" evidence="9">
    <location>
        <begin position="239"/>
        <end position="255"/>
    </location>
</feature>
<dbReference type="InterPro" id="IPR036875">
    <property type="entry name" value="Znf_CCHC_sf"/>
</dbReference>
<keyword evidence="3" id="KW-0479">Metal-binding</keyword>
<feature type="region of interest" description="Disordered" evidence="9">
    <location>
        <begin position="578"/>
        <end position="648"/>
    </location>
</feature>
<dbReference type="GO" id="GO:0005509">
    <property type="term" value="F:calcium ion binding"/>
    <property type="evidence" value="ECO:0007669"/>
    <property type="project" value="InterPro"/>
</dbReference>
<feature type="region of interest" description="Disordered" evidence="9">
    <location>
        <begin position="515"/>
        <end position="565"/>
    </location>
</feature>
<dbReference type="InterPro" id="IPR001878">
    <property type="entry name" value="Znf_CCHC"/>
</dbReference>
<evidence type="ECO:0000256" key="3">
    <source>
        <dbReference type="ARBA" id="ARBA00022723"/>
    </source>
</evidence>
<feature type="domain" description="EF-hand" evidence="11">
    <location>
        <begin position="144"/>
        <end position="179"/>
    </location>
</feature>
<dbReference type="SUPFAM" id="SSF57756">
    <property type="entry name" value="Retrovirus zinc finger-like domains"/>
    <property type="match status" value="1"/>
</dbReference>
<keyword evidence="2" id="KW-0519">Myristate</keyword>
<dbReference type="GO" id="GO:0008270">
    <property type="term" value="F:zinc ion binding"/>
    <property type="evidence" value="ECO:0007669"/>
    <property type="project" value="UniProtKB-KW"/>
</dbReference>
<dbReference type="PROSITE" id="PS50158">
    <property type="entry name" value="ZF_CCHC"/>
    <property type="match status" value="1"/>
</dbReference>
<evidence type="ECO:0000256" key="1">
    <source>
        <dbReference type="ARBA" id="ARBA00006049"/>
    </source>
</evidence>
<name>A0A9P7BU76_RHIOR</name>
<keyword evidence="5" id="KW-0106">Calcium</keyword>
<dbReference type="Gene3D" id="1.10.238.10">
    <property type="entry name" value="EF-hand"/>
    <property type="match status" value="1"/>
</dbReference>
<dbReference type="PANTHER" id="PTHR23055:SF178">
    <property type="entry name" value="NEUROCALCIN HOMOLOG"/>
    <property type="match status" value="1"/>
</dbReference>
<keyword evidence="13" id="KW-1185">Reference proteome</keyword>
<feature type="region of interest" description="Disordered" evidence="9">
    <location>
        <begin position="682"/>
        <end position="741"/>
    </location>
</feature>
<dbReference type="SMART" id="SM00343">
    <property type="entry name" value="ZnF_C2HC"/>
    <property type="match status" value="3"/>
</dbReference>
<accession>A0A9P7BU76</accession>
<feature type="region of interest" description="Disordered" evidence="9">
    <location>
        <begin position="239"/>
        <end position="259"/>
    </location>
</feature>
<evidence type="ECO:0000256" key="9">
    <source>
        <dbReference type="SAM" id="MobiDB-lite"/>
    </source>
</evidence>
<dbReference type="PANTHER" id="PTHR23055">
    <property type="entry name" value="CALCIUM BINDING PROTEINS"/>
    <property type="match status" value="1"/>
</dbReference>
<dbReference type="Gene3D" id="4.10.60.10">
    <property type="entry name" value="Zinc finger, CCHC-type"/>
    <property type="match status" value="1"/>
</dbReference>
<comment type="caution">
    <text evidence="12">The sequence shown here is derived from an EMBL/GenBank/DDBJ whole genome shotgun (WGS) entry which is preliminary data.</text>
</comment>
<evidence type="ECO:0000259" key="11">
    <source>
        <dbReference type="PROSITE" id="PS50222"/>
    </source>
</evidence>
<evidence type="ECO:0000313" key="12">
    <source>
        <dbReference type="EMBL" id="KAG1311613.1"/>
    </source>
</evidence>
<comment type="similarity">
    <text evidence="1">Belongs to the recoverin family.</text>
</comment>